<evidence type="ECO:0000256" key="1">
    <source>
        <dbReference type="ARBA" id="ARBA00004477"/>
    </source>
</evidence>
<feature type="transmembrane region" description="Helical" evidence="10">
    <location>
        <begin position="12"/>
        <end position="31"/>
    </location>
</feature>
<dbReference type="Proteomes" id="UP001608902">
    <property type="component" value="Unassembled WGS sequence"/>
</dbReference>
<dbReference type="GO" id="GO:0005789">
    <property type="term" value="C:endoplasmic reticulum membrane"/>
    <property type="evidence" value="ECO:0007669"/>
    <property type="project" value="UniProtKB-SubCell"/>
</dbReference>
<evidence type="ECO:0000256" key="9">
    <source>
        <dbReference type="ARBA" id="ARBA00033006"/>
    </source>
</evidence>
<keyword evidence="4 10" id="KW-0812">Transmembrane</keyword>
<feature type="transmembrane region" description="Helical" evidence="10">
    <location>
        <begin position="172"/>
        <end position="190"/>
    </location>
</feature>
<dbReference type="PANTHER" id="PTHR42650">
    <property type="entry name" value="TAIL-ANCHORED PROTEIN INSERTION RECEPTOR WRB"/>
    <property type="match status" value="1"/>
</dbReference>
<keyword evidence="6 10" id="KW-1133">Transmembrane helix</keyword>
<organism evidence="11 12">
    <name type="scientific">Gnathostoma spinigerum</name>
    <dbReference type="NCBI Taxonomy" id="75299"/>
    <lineage>
        <taxon>Eukaryota</taxon>
        <taxon>Metazoa</taxon>
        <taxon>Ecdysozoa</taxon>
        <taxon>Nematoda</taxon>
        <taxon>Chromadorea</taxon>
        <taxon>Rhabditida</taxon>
        <taxon>Spirurina</taxon>
        <taxon>Gnathostomatomorpha</taxon>
        <taxon>Gnathostomatoidea</taxon>
        <taxon>Gnathostomatidae</taxon>
        <taxon>Gnathostoma</taxon>
    </lineage>
</organism>
<evidence type="ECO:0000256" key="6">
    <source>
        <dbReference type="ARBA" id="ARBA00022989"/>
    </source>
</evidence>
<evidence type="ECO:0000256" key="3">
    <source>
        <dbReference type="ARBA" id="ARBA00017951"/>
    </source>
</evidence>
<sequence>MLHEDAFWSFRYSEIFACCLSVYLISCCNSVSSQLSSFISRIICSYQKDGDQLQSMWNTVCSEKKELVNLSATDEFAAYSRKKRRVDKLEADYNALVASMQKSALIGSVSLRFTTVCVCYLVALFAMYYSRRLVIAHVDAVHFWPLGALLTFPCPEDSSTGSKSMEKSPISLFMFLIVLSHVLCTARQVLCCSKRVASTEMQEDS</sequence>
<dbReference type="EMBL" id="JBGFUD010001951">
    <property type="protein sequence ID" value="MFH4976954.1"/>
    <property type="molecule type" value="Genomic_DNA"/>
</dbReference>
<dbReference type="Gene3D" id="1.10.287.660">
    <property type="entry name" value="Helix hairpin bin"/>
    <property type="match status" value="1"/>
</dbReference>
<evidence type="ECO:0000256" key="8">
    <source>
        <dbReference type="ARBA" id="ARBA00032437"/>
    </source>
</evidence>
<keyword evidence="7 10" id="KW-0472">Membrane</keyword>
<evidence type="ECO:0000256" key="4">
    <source>
        <dbReference type="ARBA" id="ARBA00022692"/>
    </source>
</evidence>
<gene>
    <name evidence="11" type="ORF">AB6A40_003663</name>
</gene>
<comment type="caution">
    <text evidence="11">The sequence shown here is derived from an EMBL/GenBank/DDBJ whole genome shotgun (WGS) entry which is preliminary data.</text>
</comment>
<feature type="transmembrane region" description="Helical" evidence="10">
    <location>
        <begin position="109"/>
        <end position="128"/>
    </location>
</feature>
<comment type="subcellular location">
    <subcellularLocation>
        <location evidence="1">Endoplasmic reticulum membrane</location>
        <topology evidence="1">Multi-pass membrane protein</topology>
    </subcellularLocation>
</comment>
<dbReference type="AlphaFoldDB" id="A0ABD6EHY2"/>
<evidence type="ECO:0000313" key="12">
    <source>
        <dbReference type="Proteomes" id="UP001608902"/>
    </source>
</evidence>
<evidence type="ECO:0000256" key="10">
    <source>
        <dbReference type="SAM" id="Phobius"/>
    </source>
</evidence>
<evidence type="ECO:0000256" key="5">
    <source>
        <dbReference type="ARBA" id="ARBA00022824"/>
    </source>
</evidence>
<keyword evidence="5" id="KW-0256">Endoplasmic reticulum</keyword>
<dbReference type="GO" id="GO:0090150">
    <property type="term" value="P:establishment of protein localization to membrane"/>
    <property type="evidence" value="ECO:0007669"/>
    <property type="project" value="UniProtKB-ARBA"/>
</dbReference>
<dbReference type="InterPro" id="IPR028945">
    <property type="entry name" value="Get1"/>
</dbReference>
<dbReference type="InterPro" id="IPR029012">
    <property type="entry name" value="Helix_hairpin_bin_sf"/>
</dbReference>
<comment type="similarity">
    <text evidence="2">Belongs to the WRB/GET1 family.</text>
</comment>
<evidence type="ECO:0000256" key="2">
    <source>
        <dbReference type="ARBA" id="ARBA00010799"/>
    </source>
</evidence>
<evidence type="ECO:0000256" key="7">
    <source>
        <dbReference type="ARBA" id="ARBA00023136"/>
    </source>
</evidence>
<reference evidence="11 12" key="1">
    <citation type="submission" date="2024-08" db="EMBL/GenBank/DDBJ databases">
        <title>Gnathostoma spinigerum genome.</title>
        <authorList>
            <person name="Gonzalez-Bertolin B."/>
            <person name="Monzon S."/>
            <person name="Zaballos A."/>
            <person name="Jimenez P."/>
            <person name="Dekumyoy P."/>
            <person name="Varona S."/>
            <person name="Cuesta I."/>
            <person name="Sumanam S."/>
            <person name="Adisakwattana P."/>
            <person name="Gasser R.B."/>
            <person name="Hernandez-Gonzalez A."/>
            <person name="Young N.D."/>
            <person name="Perteguer M.J."/>
        </authorList>
    </citation>
    <scope>NUCLEOTIDE SEQUENCE [LARGE SCALE GENOMIC DNA]</scope>
    <source>
        <strain evidence="11">AL3</strain>
        <tissue evidence="11">Liver</tissue>
    </source>
</reference>
<protein>
    <recommendedName>
        <fullName evidence="3">Guided entry of tail-anchored proteins factor 1</fullName>
    </recommendedName>
    <alternativeName>
        <fullName evidence="8">Tail-anchored protein insertion receptor WRB</fullName>
    </alternativeName>
    <alternativeName>
        <fullName evidence="9">Tryptophan-rich basic protein</fullName>
    </alternativeName>
</protein>
<proteinExistence type="inferred from homology"/>
<accession>A0ABD6EHY2</accession>
<dbReference type="PANTHER" id="PTHR42650:SF1">
    <property type="entry name" value="GUIDED ENTRY OF TAIL-ANCHORED PROTEINS FACTOR 1"/>
    <property type="match status" value="1"/>
</dbReference>
<dbReference type="Pfam" id="PF04420">
    <property type="entry name" value="CHD5"/>
    <property type="match status" value="1"/>
</dbReference>
<keyword evidence="12" id="KW-1185">Reference proteome</keyword>
<evidence type="ECO:0000313" key="11">
    <source>
        <dbReference type="EMBL" id="MFH4976954.1"/>
    </source>
</evidence>
<name>A0ABD6EHY2_9BILA</name>